<evidence type="ECO:0000313" key="3">
    <source>
        <dbReference type="Proteomes" id="UP000179270"/>
    </source>
</evidence>
<dbReference type="InterPro" id="IPR028098">
    <property type="entry name" value="Glyco_trans_4-like_N"/>
</dbReference>
<evidence type="ECO:0000259" key="1">
    <source>
        <dbReference type="Pfam" id="PF13439"/>
    </source>
</evidence>
<dbReference type="SUPFAM" id="SSF53474">
    <property type="entry name" value="alpha/beta-Hydrolases"/>
    <property type="match status" value="1"/>
</dbReference>
<name>A0A1F7IB90_9BACT</name>
<evidence type="ECO:0000313" key="2">
    <source>
        <dbReference type="EMBL" id="OGK40627.1"/>
    </source>
</evidence>
<protein>
    <recommendedName>
        <fullName evidence="1">Glycosyltransferase subfamily 4-like N-terminal domain-containing protein</fullName>
    </recommendedName>
</protein>
<dbReference type="GO" id="GO:0016757">
    <property type="term" value="F:glycosyltransferase activity"/>
    <property type="evidence" value="ECO:0007669"/>
    <property type="project" value="TreeGrafter"/>
</dbReference>
<dbReference type="Pfam" id="PF13692">
    <property type="entry name" value="Glyco_trans_1_4"/>
    <property type="match status" value="1"/>
</dbReference>
<dbReference type="InterPro" id="IPR050194">
    <property type="entry name" value="Glycosyltransferase_grp1"/>
</dbReference>
<accession>A0A1F7IB90</accession>
<dbReference type="AlphaFoldDB" id="A0A1F7IB90"/>
<gene>
    <name evidence="2" type="ORF">A3A74_04285</name>
</gene>
<comment type="caution">
    <text evidence="2">The sequence shown here is derived from an EMBL/GenBank/DDBJ whole genome shotgun (WGS) entry which is preliminary data.</text>
</comment>
<dbReference type="PANTHER" id="PTHR45947:SF3">
    <property type="entry name" value="SULFOQUINOVOSYL TRANSFERASE SQD2"/>
    <property type="match status" value="1"/>
</dbReference>
<dbReference type="EMBL" id="MGAF01000030">
    <property type="protein sequence ID" value="OGK40627.1"/>
    <property type="molecule type" value="Genomic_DNA"/>
</dbReference>
<dbReference type="STRING" id="1802055.A3A74_04285"/>
<reference evidence="2 3" key="1">
    <citation type="journal article" date="2016" name="Nat. Commun.">
        <title>Thousands of microbial genomes shed light on interconnected biogeochemical processes in an aquifer system.</title>
        <authorList>
            <person name="Anantharaman K."/>
            <person name="Brown C.T."/>
            <person name="Hug L.A."/>
            <person name="Sharon I."/>
            <person name="Castelle C.J."/>
            <person name="Probst A.J."/>
            <person name="Thomas B.C."/>
            <person name="Singh A."/>
            <person name="Wilkins M.J."/>
            <person name="Karaoz U."/>
            <person name="Brodie E.L."/>
            <person name="Williams K.H."/>
            <person name="Hubbard S.S."/>
            <person name="Banfield J.F."/>
        </authorList>
    </citation>
    <scope>NUCLEOTIDE SEQUENCE [LARGE SCALE GENOMIC DNA]</scope>
</reference>
<organism evidence="2 3">
    <name type="scientific">Candidatus Roizmanbacteria bacterium RIFCSPLOWO2_01_FULL_35_13</name>
    <dbReference type="NCBI Taxonomy" id="1802055"/>
    <lineage>
        <taxon>Bacteria</taxon>
        <taxon>Candidatus Roizmaniibacteriota</taxon>
    </lineage>
</organism>
<sequence length="732" mass="82748">MPLRKEFPRSIVVSSEFQLEHIDGINNALNHILPLFSKAGIDVLLYSGSPTKGIKNPFYPNARMGLLTWGGLNEEFRDMKPDLALAFAPALAGLVLLDWAEINSIPRAAAFNTNIPRYAKSYGLGFLEKPLWKYYKHIHAIAQVNLAASKSTVQMLRQKGFRNVEFWGRGVNDQFDPSKRDLDFRRKVTNGSDQIPLITYVGRLGKEKGLVSLIPFIQNIPFAHFVIVGDGPDRKRLEKLLKKPNVTFTGFLQGEDLAKAYASADIFLTPSTSEIASTTIIEAFKSGLPVVAFESEATTDIPNETKAILLSKPGDLTGMENNLLRLLQNDQLRKELGVDAHTYAKKQTWDKSFDQLMVHLQSLKKYHEPTIYYPVVEVAHEVDNLVQNLRRNKRAPKDGTFGTRMARKKINSRLEKGQITSAHAEVQDKWHKEFDNQFFEQRRLKIDLGNLGDQEVIMVDVQRSDVINSGNQPPLFFVPGRSGLPYGIEPLIRELFIQGRRIISVSYPEAHLSKTTEEFAWAVEHSPDYEIHRMFFEKVINILLKDNEFELWGYSTGAELVNQLLTNHNISNRVSLAVAISPASLVNQTRKELNLGIAREILRLGNNINEFPYISEVLGPKHNPFQEPDVELQQKGLNKKISRLLLQSVLRKGSSWNNAKVQNGGDILVISGKEDHIVKSDRAITELLALSNQQLRVINVINGSHLTPLTRAKEYLSLIQNHETEKYAEIIL</sequence>
<dbReference type="PANTHER" id="PTHR45947">
    <property type="entry name" value="SULFOQUINOVOSYL TRANSFERASE SQD2"/>
    <property type="match status" value="1"/>
</dbReference>
<dbReference type="Gene3D" id="3.40.50.2000">
    <property type="entry name" value="Glycogen Phosphorylase B"/>
    <property type="match status" value="2"/>
</dbReference>
<dbReference type="InterPro" id="IPR029058">
    <property type="entry name" value="AB_hydrolase_fold"/>
</dbReference>
<feature type="domain" description="Glycosyltransferase subfamily 4-like N-terminal" evidence="1">
    <location>
        <begin position="52"/>
        <end position="174"/>
    </location>
</feature>
<proteinExistence type="predicted"/>
<dbReference type="Gene3D" id="3.40.50.1820">
    <property type="entry name" value="alpha/beta hydrolase"/>
    <property type="match status" value="1"/>
</dbReference>
<dbReference type="SUPFAM" id="SSF53756">
    <property type="entry name" value="UDP-Glycosyltransferase/glycogen phosphorylase"/>
    <property type="match status" value="1"/>
</dbReference>
<dbReference type="Pfam" id="PF13439">
    <property type="entry name" value="Glyco_transf_4"/>
    <property type="match status" value="1"/>
</dbReference>
<dbReference type="Proteomes" id="UP000179270">
    <property type="component" value="Unassembled WGS sequence"/>
</dbReference>